<comment type="caution">
    <text evidence="1">The sequence shown here is derived from an EMBL/GenBank/DDBJ whole genome shotgun (WGS) entry which is preliminary data.</text>
</comment>
<dbReference type="STRING" id="1925591.BI308_24680"/>
<sequence>MKRRQFTNLSLFLLGLTLANCGQRQDSPTSLTSSGGDSVRIWWSQGYYPEETEAIRRLVQQWENDSGLPVELTLYSEGDILQEAERAISAGNPPDVLYSHDADLTFIPKLAWNNQLADVSSVIEAAESLYSPAVLNAVKYLNKTTGERSYYSAPITQMTNHIHYWQPLLSSLGQGEEAIPEGWDQFWAFWEQAQAPIRNQGRSDFYSMGLPMSASASDTFFVFEQFLAAFDVELVNSTGDLQVDKAQVREGIAQALSAYTQFYKQQYVPPEATNWGNADNNVTFLSRSTLMTINPTLSIPGSQRQDQSTYQQQLVTTPWPNKPNGDPMTSMVSIKQVVIFESSKYKDEAKKLLSYLIEPDNLKLYIQGSQGRFFPVMPQLLEDPFWQDSNDPHISTASKQFYRTRPFAQALNPAYSEVQSQNIWGTVIAEMVTKDLSAQAATDRAIAAIKTIFQDWQ</sequence>
<dbReference type="InterPro" id="IPR050490">
    <property type="entry name" value="Bact_solute-bd_prot1"/>
</dbReference>
<proteinExistence type="predicted"/>
<accession>A0A1L9QJV3</accession>
<evidence type="ECO:0000313" key="2">
    <source>
        <dbReference type="Proteomes" id="UP000183940"/>
    </source>
</evidence>
<name>A0A1L9QJV3_9CYAN</name>
<dbReference type="Gene3D" id="3.40.190.10">
    <property type="entry name" value="Periplasmic binding protein-like II"/>
    <property type="match status" value="1"/>
</dbReference>
<dbReference type="SUPFAM" id="SSF53850">
    <property type="entry name" value="Periplasmic binding protein-like II"/>
    <property type="match status" value="1"/>
</dbReference>
<dbReference type="PANTHER" id="PTHR43649">
    <property type="entry name" value="ARABINOSE-BINDING PROTEIN-RELATED"/>
    <property type="match status" value="1"/>
</dbReference>
<dbReference type="PANTHER" id="PTHR43649:SF12">
    <property type="entry name" value="DIACETYLCHITOBIOSE BINDING PROTEIN DASA"/>
    <property type="match status" value="1"/>
</dbReference>
<gene>
    <name evidence="1" type="ORF">BI308_24680</name>
</gene>
<evidence type="ECO:0000313" key="1">
    <source>
        <dbReference type="EMBL" id="OJJ15013.1"/>
    </source>
</evidence>
<dbReference type="EMBL" id="MLAW01000074">
    <property type="protein sequence ID" value="OJJ15013.1"/>
    <property type="molecule type" value="Genomic_DNA"/>
</dbReference>
<organism evidence="1 2">
    <name type="scientific">Roseofilum reptotaenium AO1-A</name>
    <dbReference type="NCBI Taxonomy" id="1925591"/>
    <lineage>
        <taxon>Bacteria</taxon>
        <taxon>Bacillati</taxon>
        <taxon>Cyanobacteriota</taxon>
        <taxon>Cyanophyceae</taxon>
        <taxon>Desertifilales</taxon>
        <taxon>Desertifilaceae</taxon>
        <taxon>Roseofilum</taxon>
    </lineage>
</organism>
<dbReference type="AlphaFoldDB" id="A0A1L9QJV3"/>
<dbReference type="Proteomes" id="UP000183940">
    <property type="component" value="Unassembled WGS sequence"/>
</dbReference>
<dbReference type="InterPro" id="IPR006059">
    <property type="entry name" value="SBP"/>
</dbReference>
<dbReference type="Pfam" id="PF13416">
    <property type="entry name" value="SBP_bac_8"/>
    <property type="match status" value="1"/>
</dbReference>
<reference evidence="1" key="1">
    <citation type="submission" date="2016-10" db="EMBL/GenBank/DDBJ databases">
        <title>CRISPR-Cas defence system in Roseofilum reptotaenium: evidence of a bacteriophage-cyanobacterium arms race in the coral black band disease.</title>
        <authorList>
            <person name="Buerger P."/>
            <person name="Wood-Charlson E.M."/>
            <person name="Weynberg K.D."/>
            <person name="Willis B."/>
            <person name="Van Oppen M.J."/>
        </authorList>
    </citation>
    <scope>NUCLEOTIDE SEQUENCE [LARGE SCALE GENOMIC DNA]</scope>
    <source>
        <strain evidence="1">AO1-A</strain>
    </source>
</reference>
<protein>
    <submittedName>
        <fullName evidence="1">ABC transporter substrate-binding protein</fullName>
    </submittedName>
</protein>
<keyword evidence="2" id="KW-1185">Reference proteome</keyword>